<dbReference type="SMART" id="SM00929">
    <property type="entry name" value="NADH-G_4Fe-4S_3"/>
    <property type="match status" value="1"/>
</dbReference>
<evidence type="ECO:0000256" key="11">
    <source>
        <dbReference type="ARBA" id="ARBA00023075"/>
    </source>
</evidence>
<dbReference type="Gene3D" id="3.40.50.740">
    <property type="match status" value="1"/>
</dbReference>
<keyword evidence="5 14" id="KW-0874">Quinone</keyword>
<proteinExistence type="inferred from homology"/>
<dbReference type="InterPro" id="IPR010228">
    <property type="entry name" value="NADH_UbQ_OxRdtase_Gsu"/>
</dbReference>
<keyword evidence="10 14" id="KW-0520">NAD</keyword>
<dbReference type="InterPro" id="IPR006963">
    <property type="entry name" value="Mopterin_OxRdtase_4Fe-4S_dom"/>
</dbReference>
<dbReference type="PANTHER" id="PTHR43105:SF10">
    <property type="entry name" value="NADH-QUINONE OXIDOREDUCTASE SUBUNIT G"/>
    <property type="match status" value="1"/>
</dbReference>
<dbReference type="InterPro" id="IPR054351">
    <property type="entry name" value="NADH_UbQ_OxRdtase_ferredoxin"/>
</dbReference>
<dbReference type="PANTHER" id="PTHR43105">
    <property type="entry name" value="RESPIRATORY NITRATE REDUCTASE"/>
    <property type="match status" value="1"/>
</dbReference>
<dbReference type="Gene3D" id="2.40.40.20">
    <property type="match status" value="1"/>
</dbReference>
<feature type="domain" description="4Fe-4S Mo/W bis-MGD-type" evidence="15">
    <location>
        <begin position="221"/>
        <end position="283"/>
    </location>
</feature>
<comment type="catalytic activity">
    <reaction evidence="13 14">
        <text>a quinone + NADH + 5 H(+)(in) = a quinol + NAD(+) + 4 H(+)(out)</text>
        <dbReference type="Rhea" id="RHEA:57888"/>
        <dbReference type="ChEBI" id="CHEBI:15378"/>
        <dbReference type="ChEBI" id="CHEBI:24646"/>
        <dbReference type="ChEBI" id="CHEBI:57540"/>
        <dbReference type="ChEBI" id="CHEBI:57945"/>
        <dbReference type="ChEBI" id="CHEBI:132124"/>
    </reaction>
</comment>
<feature type="domain" description="4Fe-4S His(Cys)3-ligated-type" evidence="16">
    <location>
        <begin position="83"/>
        <end position="122"/>
    </location>
</feature>
<dbReference type="EC" id="7.1.1.-" evidence="14"/>
<dbReference type="Pfam" id="PF10588">
    <property type="entry name" value="NADH-G_4Fe-4S_3"/>
    <property type="match status" value="1"/>
</dbReference>
<dbReference type="SMART" id="SM00926">
    <property type="entry name" value="Molybdop_Fe4S4"/>
    <property type="match status" value="1"/>
</dbReference>
<dbReference type="PROSITE" id="PS00643">
    <property type="entry name" value="COMPLEX1_75K_3"/>
    <property type="match status" value="1"/>
</dbReference>
<evidence type="ECO:0000256" key="12">
    <source>
        <dbReference type="ARBA" id="ARBA00026021"/>
    </source>
</evidence>
<dbReference type="InterPro" id="IPR009010">
    <property type="entry name" value="Asp_de-COase-like_dom_sf"/>
</dbReference>
<evidence type="ECO:0000256" key="7">
    <source>
        <dbReference type="ARBA" id="ARBA00022967"/>
    </source>
</evidence>
<dbReference type="EMBL" id="JBHTLR010000004">
    <property type="protein sequence ID" value="MFD1215285.1"/>
    <property type="molecule type" value="Genomic_DNA"/>
</dbReference>
<dbReference type="Gene3D" id="3.10.20.740">
    <property type="match status" value="1"/>
</dbReference>
<dbReference type="PROSITE" id="PS51669">
    <property type="entry name" value="4FE4S_MOW_BIS_MGD"/>
    <property type="match status" value="1"/>
</dbReference>
<comment type="subunit">
    <text evidence="12">Composed of 13 different subunits. Subunits NuoCD, E, F, and G constitute the peripheral sector of the complex.</text>
</comment>
<dbReference type="Pfam" id="PF00384">
    <property type="entry name" value="Molybdopterin"/>
    <property type="match status" value="1"/>
</dbReference>
<keyword evidence="4 14" id="KW-0001">2Fe-2S</keyword>
<dbReference type="PROSITE" id="PS00641">
    <property type="entry name" value="COMPLEX1_75K_1"/>
    <property type="match status" value="1"/>
</dbReference>
<evidence type="ECO:0000256" key="9">
    <source>
        <dbReference type="ARBA" id="ARBA00023014"/>
    </source>
</evidence>
<comment type="cofactor">
    <cofactor evidence="1 14">
        <name>[4Fe-4S] cluster</name>
        <dbReference type="ChEBI" id="CHEBI:49883"/>
    </cofactor>
</comment>
<evidence type="ECO:0000313" key="17">
    <source>
        <dbReference type="EMBL" id="MFD1215285.1"/>
    </source>
</evidence>
<dbReference type="InterPro" id="IPR006656">
    <property type="entry name" value="Mopterin_OxRdtase"/>
</dbReference>
<dbReference type="InterPro" id="IPR019574">
    <property type="entry name" value="NADH_UbQ_OxRdtase_Gsu_4Fe4S-bd"/>
</dbReference>
<dbReference type="PROSITE" id="PS51839">
    <property type="entry name" value="4FE4S_HC3"/>
    <property type="match status" value="1"/>
</dbReference>
<sequence>MATITIDDQHYDVDDGQNLLSACLSLKKNLPYFCWHPAMGSVGACRQCAVIQYKDAEDRSGKLVMSCMTPVNDGDIFALEDPRAQEFRAGIIENLMINHPHDCPVCEEGGECHLQDMTIMSGHTLRRFQGLKRTHHNQFLGPFIKHEMNRCIACYRCVRFYRDYAGGTDLQALGRNHQVYFGRQEDGVLDNGFSGNLVEVCPTGVFTDKTFSRHYVRKWDLQTAPSVCEHCAVGCNTAPGARRDGKGAPAQLRRVTNLFHRQINGYFLCDRGRFGYEYVNSRQRIYRPLVADTQTLIHSTAGNKKVQHPMAPGDAVAKLADTLDAARAGKQRLLGIGSSRSALENNFALQSTVGKENFYAGMDARNLALLQRVDRIQRDPRIHTPGTPDMEQADMLLVLGEDIANTAPRIALALRQAARSRQRQAAEALGIPQWQDDSIRQLTGEKTPVLITAVERSDLDDIATCRLHTTPEKIADLARALTQAIGGEYSLPEIPGLTDDAFSELVAQLKKARRPLIVSGCGLQSEALLQAVSELAIAIAEREPSERAQCQLYLACPDANSLGLAQLCDADKHLDQLNQELQHRLSENRKDGIKTSLLVMETDLYRQLPPSTAEQILDSVDEVIQLEVIHNRTSARADLVMPAAAIPEYEGTLVNSSGLAQRHYAVYEGSGWIQASWRWLANAAAACAARAGSPEKTGRLQELAQWQHVTQLSCALADSYPTLAPLAELGPDWDQTIEGQKTARQPHRYSGRTALEAEIQVAEEKPLPDADAPLSFSMEGIHFASQSPLQVNNWAPGWNSNQAIHRYQPRPGMERLGKSSGQPLARSPEAIETGLAERTAPLSEKNAIKENGRLRVLPIYRMFGSGELSNRAAAIASVIGEPFAIISPETLNALGIQPGSTIEIQHGSDQWQLQVQVSRQLAQGYIGICAGFEHVAPMSARYLSPAQISVVETGSA</sequence>
<accession>A0ABW3U3Y9</accession>
<dbReference type="Pfam" id="PF04879">
    <property type="entry name" value="Molybdop_Fe4S4"/>
    <property type="match status" value="1"/>
</dbReference>
<keyword evidence="8 14" id="KW-0408">Iron</keyword>
<reference evidence="18" key="1">
    <citation type="journal article" date="2019" name="Int. J. Syst. Evol. Microbiol.">
        <title>The Global Catalogue of Microorganisms (GCM) 10K type strain sequencing project: providing services to taxonomists for standard genome sequencing and annotation.</title>
        <authorList>
            <consortium name="The Broad Institute Genomics Platform"/>
            <consortium name="The Broad Institute Genome Sequencing Center for Infectious Disease"/>
            <person name="Wu L."/>
            <person name="Ma J."/>
        </authorList>
    </citation>
    <scope>NUCLEOTIDE SEQUENCE [LARGE SCALE GENOMIC DNA]</scope>
    <source>
        <strain evidence="18">CCUG 54356</strain>
    </source>
</reference>
<evidence type="ECO:0000256" key="14">
    <source>
        <dbReference type="RuleBase" id="RU003525"/>
    </source>
</evidence>
<organism evidence="17 18">
    <name type="scientific">Microbulbifer celer</name>
    <dbReference type="NCBI Taxonomy" id="435905"/>
    <lineage>
        <taxon>Bacteria</taxon>
        <taxon>Pseudomonadati</taxon>
        <taxon>Pseudomonadota</taxon>
        <taxon>Gammaproteobacteria</taxon>
        <taxon>Cellvibrionales</taxon>
        <taxon>Microbulbiferaceae</taxon>
        <taxon>Microbulbifer</taxon>
    </lineage>
</organism>
<evidence type="ECO:0000256" key="3">
    <source>
        <dbReference type="ARBA" id="ARBA00022485"/>
    </source>
</evidence>
<gene>
    <name evidence="17" type="primary">nuoG</name>
    <name evidence="17" type="ORF">ACFQ2X_01615</name>
</gene>
<evidence type="ECO:0000259" key="15">
    <source>
        <dbReference type="PROSITE" id="PS51669"/>
    </source>
</evidence>
<dbReference type="CDD" id="cd00207">
    <property type="entry name" value="fer2"/>
    <property type="match status" value="1"/>
</dbReference>
<dbReference type="NCBIfam" id="TIGR01973">
    <property type="entry name" value="NuoG"/>
    <property type="match status" value="1"/>
</dbReference>
<keyword evidence="18" id="KW-1185">Reference proteome</keyword>
<keyword evidence="6 14" id="KW-0479">Metal-binding</keyword>
<comment type="function">
    <text evidence="14">NDH-1 shuttles electrons from NADH, via FMN and iron-sulfur (Fe-S) centers, to quinones in the respiratory chain. Couples the redox reaction to proton translocation (for every two electrons transferred, four hydrogen ions are translocated across the cytoplasmic membrane), and thus conserves the redox energy in a proton gradient.</text>
</comment>
<comment type="similarity">
    <text evidence="2 14">Belongs to the complex I 75 kDa subunit family.</text>
</comment>
<protein>
    <recommendedName>
        <fullName evidence="14">NADH-quinone oxidoreductase</fullName>
        <ecNumber evidence="14">7.1.1.-</ecNumber>
    </recommendedName>
</protein>
<dbReference type="SUPFAM" id="SSF54292">
    <property type="entry name" value="2Fe-2S ferredoxin-like"/>
    <property type="match status" value="1"/>
</dbReference>
<evidence type="ECO:0000256" key="4">
    <source>
        <dbReference type="ARBA" id="ARBA00022714"/>
    </source>
</evidence>
<dbReference type="RefSeq" id="WP_230437965.1">
    <property type="nucleotide sequence ID" value="NZ_CP087715.1"/>
</dbReference>
<evidence type="ECO:0000259" key="16">
    <source>
        <dbReference type="PROSITE" id="PS51839"/>
    </source>
</evidence>
<dbReference type="SUPFAM" id="SSF54862">
    <property type="entry name" value="4Fe-4S ferredoxins"/>
    <property type="match status" value="1"/>
</dbReference>
<evidence type="ECO:0000256" key="2">
    <source>
        <dbReference type="ARBA" id="ARBA00005404"/>
    </source>
</evidence>
<evidence type="ECO:0000313" key="18">
    <source>
        <dbReference type="Proteomes" id="UP001597264"/>
    </source>
</evidence>
<dbReference type="Pfam" id="PF22117">
    <property type="entry name" value="Fer4_Nqo3"/>
    <property type="match status" value="1"/>
</dbReference>
<evidence type="ECO:0000256" key="5">
    <source>
        <dbReference type="ARBA" id="ARBA00022719"/>
    </source>
</evidence>
<name>A0ABW3U3Y9_9GAMM</name>
<dbReference type="Gene3D" id="2.20.25.90">
    <property type="entry name" value="ADC-like domains"/>
    <property type="match status" value="1"/>
</dbReference>
<keyword evidence="3 14" id="KW-0004">4Fe-4S</keyword>
<dbReference type="InterPro" id="IPR001041">
    <property type="entry name" value="2Fe-2S_ferredoxin-type"/>
</dbReference>
<dbReference type="SUPFAM" id="SSF53706">
    <property type="entry name" value="Formate dehydrogenase/DMSO reductase, domains 1-3"/>
    <property type="match status" value="1"/>
</dbReference>
<evidence type="ECO:0000256" key="1">
    <source>
        <dbReference type="ARBA" id="ARBA00001966"/>
    </source>
</evidence>
<evidence type="ECO:0000256" key="6">
    <source>
        <dbReference type="ARBA" id="ARBA00022723"/>
    </source>
</evidence>
<dbReference type="Pfam" id="PF13510">
    <property type="entry name" value="Fer2_4"/>
    <property type="match status" value="1"/>
</dbReference>
<keyword evidence="9 14" id="KW-0411">Iron-sulfur</keyword>
<dbReference type="SUPFAM" id="SSF50692">
    <property type="entry name" value="ADC-like"/>
    <property type="match status" value="1"/>
</dbReference>
<keyword evidence="11" id="KW-0830">Ubiquinone</keyword>
<dbReference type="CDD" id="cd02788">
    <property type="entry name" value="MopB_CT_NDH-1_NuoG2-N7"/>
    <property type="match status" value="1"/>
</dbReference>
<dbReference type="Proteomes" id="UP001597264">
    <property type="component" value="Unassembled WGS sequence"/>
</dbReference>
<dbReference type="InterPro" id="IPR036010">
    <property type="entry name" value="2Fe-2S_ferredoxin-like_sf"/>
</dbReference>
<comment type="cofactor">
    <cofactor evidence="14">
        <name>[2Fe-2S] cluster</name>
        <dbReference type="ChEBI" id="CHEBI:190135"/>
    </cofactor>
    <text evidence="14">Binds 1 [2Fe-2S] cluster per subunit.</text>
</comment>
<dbReference type="PROSITE" id="PS00642">
    <property type="entry name" value="COMPLEX1_75K_2"/>
    <property type="match status" value="1"/>
</dbReference>
<evidence type="ECO:0000256" key="8">
    <source>
        <dbReference type="ARBA" id="ARBA00023004"/>
    </source>
</evidence>
<evidence type="ECO:0000256" key="10">
    <source>
        <dbReference type="ARBA" id="ARBA00023027"/>
    </source>
</evidence>
<evidence type="ECO:0000256" key="13">
    <source>
        <dbReference type="ARBA" id="ARBA00047712"/>
    </source>
</evidence>
<keyword evidence="7 14" id="KW-1278">Translocase</keyword>
<comment type="caution">
    <text evidence="17">The sequence shown here is derived from an EMBL/GenBank/DDBJ whole genome shotgun (WGS) entry which is preliminary data.</text>
</comment>
<dbReference type="InterPro" id="IPR050123">
    <property type="entry name" value="Prok_molybdopt-oxidoreductase"/>
</dbReference>
<dbReference type="InterPro" id="IPR000283">
    <property type="entry name" value="NADH_UbQ_OxRdtase_75kDa_su_CS"/>
</dbReference>